<keyword evidence="5 8" id="KW-0812">Transmembrane</keyword>
<dbReference type="Pfam" id="PF01032">
    <property type="entry name" value="FecCD"/>
    <property type="match status" value="1"/>
</dbReference>
<keyword evidence="7 8" id="KW-0472">Membrane</keyword>
<evidence type="ECO:0000256" key="2">
    <source>
        <dbReference type="ARBA" id="ARBA00007935"/>
    </source>
</evidence>
<keyword evidence="10" id="KW-1185">Reference proteome</keyword>
<feature type="transmembrane region" description="Helical" evidence="8">
    <location>
        <begin position="339"/>
        <end position="359"/>
    </location>
</feature>
<evidence type="ECO:0000313" key="9">
    <source>
        <dbReference type="EMBL" id="ACB86172.1"/>
    </source>
</evidence>
<dbReference type="Proteomes" id="UP000001683">
    <property type="component" value="Chromosome"/>
</dbReference>
<comment type="similarity">
    <text evidence="2">Belongs to the binding-protein-dependent transport system permease family. FecCD subfamily.</text>
</comment>
<evidence type="ECO:0000313" key="10">
    <source>
        <dbReference type="Proteomes" id="UP000001683"/>
    </source>
</evidence>
<dbReference type="OrthoDB" id="9792889at2"/>
<feature type="transmembrane region" description="Helical" evidence="8">
    <location>
        <begin position="270"/>
        <end position="297"/>
    </location>
</feature>
<dbReference type="STRING" id="457570.Nther_2616"/>
<feature type="transmembrane region" description="Helical" evidence="8">
    <location>
        <begin position="150"/>
        <end position="169"/>
    </location>
</feature>
<evidence type="ECO:0000256" key="8">
    <source>
        <dbReference type="SAM" id="Phobius"/>
    </source>
</evidence>
<dbReference type="GO" id="GO:0022857">
    <property type="term" value="F:transmembrane transporter activity"/>
    <property type="evidence" value="ECO:0007669"/>
    <property type="project" value="InterPro"/>
</dbReference>
<feature type="transmembrane region" description="Helical" evidence="8">
    <location>
        <begin position="211"/>
        <end position="242"/>
    </location>
</feature>
<dbReference type="FunFam" id="1.10.3470.10:FF:000001">
    <property type="entry name" value="Vitamin B12 ABC transporter permease BtuC"/>
    <property type="match status" value="1"/>
</dbReference>
<protein>
    <submittedName>
        <fullName evidence="9">Transport system permease protein</fullName>
    </submittedName>
</protein>
<dbReference type="PANTHER" id="PTHR30472:SF25">
    <property type="entry name" value="ABC TRANSPORTER PERMEASE PROTEIN MJ0876-RELATED"/>
    <property type="match status" value="1"/>
</dbReference>
<dbReference type="CDD" id="cd06550">
    <property type="entry name" value="TM_ABC_iron-siderophores_like"/>
    <property type="match status" value="1"/>
</dbReference>
<keyword evidence="6 8" id="KW-1133">Transmembrane helix</keyword>
<keyword evidence="4" id="KW-1003">Cell membrane</keyword>
<dbReference type="InterPro" id="IPR037294">
    <property type="entry name" value="ABC_BtuC-like"/>
</dbReference>
<keyword evidence="3" id="KW-0813">Transport</keyword>
<dbReference type="RefSeq" id="WP_012449012.1">
    <property type="nucleotide sequence ID" value="NC_010718.1"/>
</dbReference>
<dbReference type="InParanoid" id="B2A1X5"/>
<evidence type="ECO:0000256" key="5">
    <source>
        <dbReference type="ARBA" id="ARBA00022692"/>
    </source>
</evidence>
<accession>B2A1X5</accession>
<feature type="transmembrane region" description="Helical" evidence="8">
    <location>
        <begin position="88"/>
        <end position="109"/>
    </location>
</feature>
<feature type="transmembrane region" description="Helical" evidence="8">
    <location>
        <begin position="309"/>
        <end position="327"/>
    </location>
</feature>
<dbReference type="SUPFAM" id="SSF81345">
    <property type="entry name" value="ABC transporter involved in vitamin B12 uptake, BtuC"/>
    <property type="match status" value="1"/>
</dbReference>
<evidence type="ECO:0000256" key="7">
    <source>
        <dbReference type="ARBA" id="ARBA00023136"/>
    </source>
</evidence>
<dbReference type="EMBL" id="CP001034">
    <property type="protein sequence ID" value="ACB86172.1"/>
    <property type="molecule type" value="Genomic_DNA"/>
</dbReference>
<organism evidence="9 10">
    <name type="scientific">Natranaerobius thermophilus (strain ATCC BAA-1301 / DSM 18059 / JW/NM-WN-LF)</name>
    <dbReference type="NCBI Taxonomy" id="457570"/>
    <lineage>
        <taxon>Bacteria</taxon>
        <taxon>Bacillati</taxon>
        <taxon>Bacillota</taxon>
        <taxon>Clostridia</taxon>
        <taxon>Natranaerobiales</taxon>
        <taxon>Natranaerobiaceae</taxon>
        <taxon>Natranaerobius</taxon>
    </lineage>
</organism>
<comment type="subcellular location">
    <subcellularLocation>
        <location evidence="1">Cell membrane</location>
        <topology evidence="1">Multi-pass membrane protein</topology>
    </subcellularLocation>
</comment>
<dbReference type="eggNOG" id="COG0609">
    <property type="taxonomic scope" value="Bacteria"/>
</dbReference>
<gene>
    <name evidence="9" type="ordered locus">Nther_2616</name>
</gene>
<feature type="transmembrane region" description="Helical" evidence="8">
    <location>
        <begin position="181"/>
        <end position="199"/>
    </location>
</feature>
<reference evidence="9 10" key="2">
    <citation type="journal article" date="2011" name="J. Bacteriol.">
        <title>Complete genome sequence of the anaerobic, halophilic alkalithermophile Natranaerobius thermophilus JW/NM-WN-LF.</title>
        <authorList>
            <person name="Zhao B."/>
            <person name="Mesbah N.M."/>
            <person name="Dalin E."/>
            <person name="Goodwin L."/>
            <person name="Nolan M."/>
            <person name="Pitluck S."/>
            <person name="Chertkov O."/>
            <person name="Brettin T.S."/>
            <person name="Han J."/>
            <person name="Larimer F.W."/>
            <person name="Land M.L."/>
            <person name="Hauser L."/>
            <person name="Kyrpides N."/>
            <person name="Wiegel J."/>
        </authorList>
    </citation>
    <scope>NUCLEOTIDE SEQUENCE [LARGE SCALE GENOMIC DNA]</scope>
    <source>
        <strain evidence="10">ATCC BAA-1301 / DSM 18059 / JW/NM-WN-LF</strain>
    </source>
</reference>
<dbReference type="PANTHER" id="PTHR30472">
    <property type="entry name" value="FERRIC ENTEROBACTIN TRANSPORT SYSTEM PERMEASE PROTEIN"/>
    <property type="match status" value="1"/>
</dbReference>
<dbReference type="InterPro" id="IPR000522">
    <property type="entry name" value="ABC_transptr_permease_BtuC"/>
</dbReference>
<feature type="transmembrane region" description="Helical" evidence="8">
    <location>
        <begin position="121"/>
        <end position="144"/>
    </location>
</feature>
<name>B2A1X5_NATTJ</name>
<dbReference type="GO" id="GO:0033214">
    <property type="term" value="P:siderophore-iron import into cell"/>
    <property type="evidence" value="ECO:0007669"/>
    <property type="project" value="TreeGrafter"/>
</dbReference>
<evidence type="ECO:0000256" key="1">
    <source>
        <dbReference type="ARBA" id="ARBA00004651"/>
    </source>
</evidence>
<reference evidence="9 10" key="1">
    <citation type="submission" date="2008-04" db="EMBL/GenBank/DDBJ databases">
        <title>Complete sequence of chromosome of Natranaerobius thermophilus JW/NM-WN-LF.</title>
        <authorList>
            <consortium name="US DOE Joint Genome Institute"/>
            <person name="Copeland A."/>
            <person name="Lucas S."/>
            <person name="Lapidus A."/>
            <person name="Glavina del Rio T."/>
            <person name="Dalin E."/>
            <person name="Tice H."/>
            <person name="Bruce D."/>
            <person name="Goodwin L."/>
            <person name="Pitluck S."/>
            <person name="Chertkov O."/>
            <person name="Brettin T."/>
            <person name="Detter J.C."/>
            <person name="Han C."/>
            <person name="Kuske C.R."/>
            <person name="Schmutz J."/>
            <person name="Larimer F."/>
            <person name="Land M."/>
            <person name="Hauser L."/>
            <person name="Kyrpides N."/>
            <person name="Lykidis A."/>
            <person name="Mesbah N.M."/>
            <person name="Wiegel J."/>
        </authorList>
    </citation>
    <scope>NUCLEOTIDE SEQUENCE [LARGE SCALE GENOMIC DNA]</scope>
    <source>
        <strain evidence="10">ATCC BAA-1301 / DSM 18059 / JW/NM-WN-LF</strain>
    </source>
</reference>
<proteinExistence type="inferred from homology"/>
<evidence type="ECO:0000256" key="6">
    <source>
        <dbReference type="ARBA" id="ARBA00022989"/>
    </source>
</evidence>
<feature type="transmembrane region" description="Helical" evidence="8">
    <location>
        <begin position="25"/>
        <end position="47"/>
    </location>
</feature>
<dbReference type="AlphaFoldDB" id="B2A1X5"/>
<sequence>MSRNIQQQEIQNPEQAYISSTNKKILVILCLITVLFIVSLLALSYGASSVGPVDAFNILTSPIRSTDAVAEVSNTEKIIVLQLRLPRVLLAVMAGFSLAGAGVVMQGILRNPLVSPYTLGLSSGAAFGAALAIVLQVGIFGSGLSSYHELFIPANAFVFAMLTMFFIYIISSMKGATSETLILAGVAIGYFFSALVSALKYISDSDELPELVYWLMGSIIGANWTNIIIIFIPMVISIVILLRYSWDLNVLGGGEEVAKSLGVDVKRMKIICLIFSSLIAAVAVAFTGIIGFVGLVGPHISRIIVGADYRFLLPTSCFMGALLLLSADTLARTMIAPSEIPVGIVTSLLGVPFFLYLLLKKRKVWWQ</sequence>
<dbReference type="FunCoup" id="B2A1X5">
    <property type="interactions" value="87"/>
</dbReference>
<dbReference type="Gene3D" id="1.10.3470.10">
    <property type="entry name" value="ABC transporter involved in vitamin B12 uptake, BtuC"/>
    <property type="match status" value="1"/>
</dbReference>
<evidence type="ECO:0000256" key="4">
    <source>
        <dbReference type="ARBA" id="ARBA00022475"/>
    </source>
</evidence>
<dbReference type="KEGG" id="nth:Nther_2616"/>
<dbReference type="GO" id="GO:0005886">
    <property type="term" value="C:plasma membrane"/>
    <property type="evidence" value="ECO:0007669"/>
    <property type="project" value="UniProtKB-SubCell"/>
</dbReference>
<evidence type="ECO:0000256" key="3">
    <source>
        <dbReference type="ARBA" id="ARBA00022448"/>
    </source>
</evidence>
<dbReference type="HOGENOM" id="CLU_013016_0_3_9"/>